<evidence type="ECO:0000256" key="4">
    <source>
        <dbReference type="PROSITE-ProRule" id="PRU01343"/>
    </source>
</evidence>
<dbReference type="Proteomes" id="UP000694864">
    <property type="component" value="Chromosome 11"/>
</dbReference>
<protein>
    <submittedName>
        <fullName evidence="7 8">Uncharacterized protein LOC104724220</fullName>
    </submittedName>
</protein>
<reference evidence="6" key="2">
    <citation type="journal article" date="2014" name="Nat. Commun.">
        <title>The emerging biofuel crop Camelina sativa retains a highly undifferentiated hexaploid genome structure.</title>
        <authorList>
            <person name="Kagale S."/>
            <person name="Koh C."/>
            <person name="Nixon J."/>
            <person name="Bollina V."/>
            <person name="Clarke W.E."/>
            <person name="Tuteja R."/>
            <person name="Spillane C."/>
            <person name="Robinson S.J."/>
            <person name="Links M.G."/>
            <person name="Clarke C."/>
            <person name="Higgins E.E."/>
            <person name="Huebert T."/>
            <person name="Sharpe A.G."/>
            <person name="Parkin I.A."/>
        </authorList>
    </citation>
    <scope>NUCLEOTIDE SEQUENCE [LARGE SCALE GENOMIC DNA]</scope>
    <source>
        <strain evidence="6">r\DH55</strain>
    </source>
</reference>
<dbReference type="GeneID" id="104724220"/>
<keyword evidence="3" id="KW-0862">Zinc</keyword>
<keyword evidence="2 4" id="KW-0863">Zinc-finger</keyword>
<dbReference type="RefSeq" id="XP_010440978.1">
    <property type="nucleotide sequence ID" value="XM_010442676.2"/>
</dbReference>
<name>A0ABM0UGW6_CAMSA</name>
<dbReference type="PROSITE" id="PS51999">
    <property type="entry name" value="ZF_GRF"/>
    <property type="match status" value="1"/>
</dbReference>
<evidence type="ECO:0000259" key="5">
    <source>
        <dbReference type="PROSITE" id="PS51999"/>
    </source>
</evidence>
<dbReference type="RefSeq" id="XP_010440980.1">
    <property type="nucleotide sequence ID" value="XM_010442678.2"/>
</dbReference>
<dbReference type="RefSeq" id="XP_010440979.1">
    <property type="nucleotide sequence ID" value="XM_010442677.2"/>
</dbReference>
<accession>A0ABM0UGW6</accession>
<keyword evidence="6" id="KW-1185">Reference proteome</keyword>
<organism evidence="6 9">
    <name type="scientific">Camelina sativa</name>
    <name type="common">False flax</name>
    <name type="synonym">Myagrum sativum</name>
    <dbReference type="NCBI Taxonomy" id="90675"/>
    <lineage>
        <taxon>Eukaryota</taxon>
        <taxon>Viridiplantae</taxon>
        <taxon>Streptophyta</taxon>
        <taxon>Embryophyta</taxon>
        <taxon>Tracheophyta</taxon>
        <taxon>Spermatophyta</taxon>
        <taxon>Magnoliopsida</taxon>
        <taxon>eudicotyledons</taxon>
        <taxon>Gunneridae</taxon>
        <taxon>Pentapetalae</taxon>
        <taxon>rosids</taxon>
        <taxon>malvids</taxon>
        <taxon>Brassicales</taxon>
        <taxon>Brassicaceae</taxon>
        <taxon>Camelineae</taxon>
        <taxon>Camelina</taxon>
    </lineage>
</organism>
<gene>
    <name evidence="7 8 9" type="primary">LOC104724220</name>
</gene>
<proteinExistence type="predicted"/>
<evidence type="ECO:0000313" key="9">
    <source>
        <dbReference type="RefSeq" id="XP_010440980.1"/>
    </source>
</evidence>
<reference evidence="6" key="1">
    <citation type="journal article" date="1997" name="Nucleic Acids Res.">
        <title>tRNAscan-SE: a program for improved detection of transfer RNA genes in genomic sequence.</title>
        <authorList>
            <person name="Lowe T.M."/>
            <person name="Eddy S.R."/>
        </authorList>
    </citation>
    <scope>NUCLEOTIDE SEQUENCE [LARGE SCALE GENOMIC DNA]</scope>
    <source>
        <strain evidence="6">r\DH55</strain>
    </source>
</reference>
<evidence type="ECO:0000256" key="3">
    <source>
        <dbReference type="ARBA" id="ARBA00022833"/>
    </source>
</evidence>
<sequence length="157" mass="17910">MTPTTPSSHRRRLSRSCSRSSKVQELLMGLQELTPAATDVSWYILRENQDNLGPYTFSELCVSLFFFDFSLFLRVVEMSSSSETSVVASFDRGVPSKCVCGASVMIFTSRSEKNPGRPFFRCITKRDPSSWTNKSDVTCLIGSRMLCMRKFKMHYRN</sequence>
<evidence type="ECO:0000313" key="7">
    <source>
        <dbReference type="RefSeq" id="XP_010440978.1"/>
    </source>
</evidence>
<keyword evidence="1" id="KW-0479">Metal-binding</keyword>
<evidence type="ECO:0000256" key="1">
    <source>
        <dbReference type="ARBA" id="ARBA00022723"/>
    </source>
</evidence>
<feature type="domain" description="GRF-type" evidence="5">
    <location>
        <begin position="98"/>
        <end position="138"/>
    </location>
</feature>
<dbReference type="InterPro" id="IPR010666">
    <property type="entry name" value="Znf_GRF"/>
</dbReference>
<evidence type="ECO:0000313" key="6">
    <source>
        <dbReference type="Proteomes" id="UP000694864"/>
    </source>
</evidence>
<reference evidence="7 8" key="3">
    <citation type="submission" date="2025-05" db="UniProtKB">
        <authorList>
            <consortium name="RefSeq"/>
        </authorList>
    </citation>
    <scope>IDENTIFICATION</scope>
    <source>
        <tissue evidence="7 8">Leaf</tissue>
    </source>
</reference>
<evidence type="ECO:0000256" key="2">
    <source>
        <dbReference type="ARBA" id="ARBA00022771"/>
    </source>
</evidence>
<evidence type="ECO:0000313" key="8">
    <source>
        <dbReference type="RefSeq" id="XP_010440979.1"/>
    </source>
</evidence>